<proteinExistence type="predicted"/>
<organism evidence="1">
    <name type="scientific">marine sediment metagenome</name>
    <dbReference type="NCBI Taxonomy" id="412755"/>
    <lineage>
        <taxon>unclassified sequences</taxon>
        <taxon>metagenomes</taxon>
        <taxon>ecological metagenomes</taxon>
    </lineage>
</organism>
<gene>
    <name evidence="1" type="ORF">S03H2_00070</name>
</gene>
<evidence type="ECO:0008006" key="2">
    <source>
        <dbReference type="Google" id="ProtNLM"/>
    </source>
</evidence>
<dbReference type="AlphaFoldDB" id="X1DXT8"/>
<dbReference type="EMBL" id="BARU01000005">
    <property type="protein sequence ID" value="GAH25082.1"/>
    <property type="molecule type" value="Genomic_DNA"/>
</dbReference>
<sequence length="101" mass="11134">MPILEGLCVDSDDGSPIIFGVIQVRDQSKRNIIATTNTDEKGAFSVDIPEGQKIWCCLFGQIYQPICFQVTDDEGAWNPIPPEGRRVRVESVKVTLAPAVE</sequence>
<dbReference type="SUPFAM" id="SSF49464">
    <property type="entry name" value="Carboxypeptidase regulatory domain-like"/>
    <property type="match status" value="1"/>
</dbReference>
<name>X1DXT8_9ZZZZ</name>
<comment type="caution">
    <text evidence="1">The sequence shown here is derived from an EMBL/GenBank/DDBJ whole genome shotgun (WGS) entry which is preliminary data.</text>
</comment>
<protein>
    <recommendedName>
        <fullName evidence="2">Carboxypeptidase regulatory-like domain-containing protein</fullName>
    </recommendedName>
</protein>
<evidence type="ECO:0000313" key="1">
    <source>
        <dbReference type="EMBL" id="GAH25082.1"/>
    </source>
</evidence>
<dbReference type="InterPro" id="IPR008969">
    <property type="entry name" value="CarboxyPept-like_regulatory"/>
</dbReference>
<accession>X1DXT8</accession>
<reference evidence="1" key="1">
    <citation type="journal article" date="2014" name="Front. Microbiol.">
        <title>High frequency of phylogenetically diverse reductive dehalogenase-homologous genes in deep subseafloor sedimentary metagenomes.</title>
        <authorList>
            <person name="Kawai M."/>
            <person name="Futagami T."/>
            <person name="Toyoda A."/>
            <person name="Takaki Y."/>
            <person name="Nishi S."/>
            <person name="Hori S."/>
            <person name="Arai W."/>
            <person name="Tsubouchi T."/>
            <person name="Morono Y."/>
            <person name="Uchiyama I."/>
            <person name="Ito T."/>
            <person name="Fujiyama A."/>
            <person name="Inagaki F."/>
            <person name="Takami H."/>
        </authorList>
    </citation>
    <scope>NUCLEOTIDE SEQUENCE</scope>
    <source>
        <strain evidence="1">Expedition CK06-06</strain>
    </source>
</reference>